<name>A0ABD5QRN6_9EURY</name>
<comment type="caution">
    <text evidence="2">The sequence shown here is derived from an EMBL/GenBank/DDBJ whole genome shotgun (WGS) entry which is preliminary data.</text>
</comment>
<accession>A0ABD5QRN6</accession>
<sequence>MTDVTHAVTQSTLEAFAREFLDNLGATIREDGSRWHVRLPSHADVGFTDVHEFDIALDSEQEGLEDAVHVLTPESGFTQQLLDEASETAPVGQLALTEAVTDGIYQYPSWTRESDVDVVDATFSPYYDRMAVCVFVRIDIETVSEYQTQFLEAVTVDVESTEQLPNVTELLVDEFFTPGSDWPADPAEDVDDESGVSSEKLNTAITTGQKAVVEGVRDEISEVRQSASRAADSEFEEYRQLQEQQINELQDEIGSLSTRLQKLSTEVDEPESPQQRVKALEKRKELKTEKAELEGELEETLQEKSRGYAQQQREIDRRHAIKVSTEPKAFTIVLYERGEITLELATGGRSTAVRAPYTVGVGVTDDVQCENCQKQLSGENPIRVVSGRICCQSCR</sequence>
<organism evidence="2 3">
    <name type="scientific">Halorubrum glutamatedens</name>
    <dbReference type="NCBI Taxonomy" id="2707018"/>
    <lineage>
        <taxon>Archaea</taxon>
        <taxon>Methanobacteriati</taxon>
        <taxon>Methanobacteriota</taxon>
        <taxon>Stenosarchaea group</taxon>
        <taxon>Halobacteria</taxon>
        <taxon>Halobacteriales</taxon>
        <taxon>Haloferacaceae</taxon>
        <taxon>Halorubrum</taxon>
    </lineage>
</organism>
<dbReference type="RefSeq" id="WP_122106958.1">
    <property type="nucleotide sequence ID" value="NZ_JBHSKV010000011.1"/>
</dbReference>
<keyword evidence="3" id="KW-1185">Reference proteome</keyword>
<evidence type="ECO:0000256" key="1">
    <source>
        <dbReference type="SAM" id="Coils"/>
    </source>
</evidence>
<protein>
    <submittedName>
        <fullName evidence="2">Uncharacterized protein</fullName>
    </submittedName>
</protein>
<keyword evidence="1" id="KW-0175">Coiled coil</keyword>
<evidence type="ECO:0000313" key="2">
    <source>
        <dbReference type="EMBL" id="MFC5134793.1"/>
    </source>
</evidence>
<gene>
    <name evidence="2" type="ORF">ACFPJA_08705</name>
</gene>
<feature type="coiled-coil region" evidence="1">
    <location>
        <begin position="224"/>
        <end position="303"/>
    </location>
</feature>
<reference evidence="2 3" key="1">
    <citation type="journal article" date="2019" name="Int. J. Syst. Evol. Microbiol.">
        <title>The Global Catalogue of Microorganisms (GCM) 10K type strain sequencing project: providing services to taxonomists for standard genome sequencing and annotation.</title>
        <authorList>
            <consortium name="The Broad Institute Genomics Platform"/>
            <consortium name="The Broad Institute Genome Sequencing Center for Infectious Disease"/>
            <person name="Wu L."/>
            <person name="Ma J."/>
        </authorList>
    </citation>
    <scope>NUCLEOTIDE SEQUENCE [LARGE SCALE GENOMIC DNA]</scope>
    <source>
        <strain evidence="2 3">CGMCC 1.16026</strain>
    </source>
</reference>
<dbReference type="Proteomes" id="UP001596145">
    <property type="component" value="Unassembled WGS sequence"/>
</dbReference>
<evidence type="ECO:0000313" key="3">
    <source>
        <dbReference type="Proteomes" id="UP001596145"/>
    </source>
</evidence>
<proteinExistence type="predicted"/>
<dbReference type="EMBL" id="JBHSKV010000011">
    <property type="protein sequence ID" value="MFC5134793.1"/>
    <property type="molecule type" value="Genomic_DNA"/>
</dbReference>
<dbReference type="AlphaFoldDB" id="A0ABD5QRN6"/>